<dbReference type="Pfam" id="PF00106">
    <property type="entry name" value="adh_short"/>
    <property type="match status" value="1"/>
</dbReference>
<dbReference type="GO" id="GO:0016616">
    <property type="term" value="F:oxidoreductase activity, acting on the CH-OH group of donors, NAD or NADP as acceptor"/>
    <property type="evidence" value="ECO:0007669"/>
    <property type="project" value="TreeGrafter"/>
</dbReference>
<protein>
    <submittedName>
        <fullName evidence="2">Uncharacterized protein</fullName>
    </submittedName>
</protein>
<dbReference type="PRINTS" id="PR00081">
    <property type="entry name" value="GDHRDH"/>
</dbReference>
<dbReference type="GO" id="GO:0005811">
    <property type="term" value="C:lipid droplet"/>
    <property type="evidence" value="ECO:0007669"/>
    <property type="project" value="TreeGrafter"/>
</dbReference>
<dbReference type="Gene3D" id="3.40.50.720">
    <property type="entry name" value="NAD(P)-binding Rossmann-like Domain"/>
    <property type="match status" value="1"/>
</dbReference>
<organism evidence="2 3">
    <name type="scientific">Atta cephalotes</name>
    <name type="common">Leafcutter ant</name>
    <dbReference type="NCBI Taxonomy" id="12957"/>
    <lineage>
        <taxon>Eukaryota</taxon>
        <taxon>Metazoa</taxon>
        <taxon>Ecdysozoa</taxon>
        <taxon>Arthropoda</taxon>
        <taxon>Hexapoda</taxon>
        <taxon>Insecta</taxon>
        <taxon>Pterygota</taxon>
        <taxon>Neoptera</taxon>
        <taxon>Endopterygota</taxon>
        <taxon>Hymenoptera</taxon>
        <taxon>Apocrita</taxon>
        <taxon>Aculeata</taxon>
        <taxon>Formicoidea</taxon>
        <taxon>Formicidae</taxon>
        <taxon>Myrmicinae</taxon>
        <taxon>Atta</taxon>
    </lineage>
</organism>
<evidence type="ECO:0000256" key="1">
    <source>
        <dbReference type="RuleBase" id="RU000363"/>
    </source>
</evidence>
<dbReference type="KEGG" id="acep:105623936"/>
<dbReference type="InParanoid" id="A0A158NT41"/>
<dbReference type="PANTHER" id="PTHR24322">
    <property type="entry name" value="PKSB"/>
    <property type="match status" value="1"/>
</dbReference>
<gene>
    <name evidence="2" type="primary">105623936</name>
</gene>
<dbReference type="PRINTS" id="PR00080">
    <property type="entry name" value="SDRFAMILY"/>
</dbReference>
<proteinExistence type="inferred from homology"/>
<dbReference type="STRING" id="12957.A0A158NT41"/>
<comment type="similarity">
    <text evidence="1">Belongs to the short-chain dehydrogenases/reductases (SDR) family.</text>
</comment>
<reference evidence="2" key="2">
    <citation type="submission" date="2016-04" db="UniProtKB">
        <authorList>
            <consortium name="EnsemblMetazoa"/>
        </authorList>
    </citation>
    <scope>IDENTIFICATION</scope>
</reference>
<keyword evidence="3" id="KW-1185">Reference proteome</keyword>
<dbReference type="PANTHER" id="PTHR24322:SF729">
    <property type="entry name" value="MIP05442P"/>
    <property type="match status" value="1"/>
</dbReference>
<dbReference type="EMBL" id="ADTU01002590">
    <property type="status" value="NOT_ANNOTATED_CDS"/>
    <property type="molecule type" value="Genomic_DNA"/>
</dbReference>
<dbReference type="EnsemblMetazoa" id="XM_012205309.1">
    <property type="protein sequence ID" value="XP_012060699.1"/>
    <property type="gene ID" value="LOC105623936"/>
</dbReference>
<sequence length="325" mass="37145">MRNSFRDGGVGNFQELYARSRVSRTMMKGWKNQKLEIEWKNQKLEVGCQGRFAPSERPKTRMTEIEEEVKKFEGKVKKKEEIAFWITSRVGETDGDKSGRGNAFSAGWTPIPRSLKVLLVSLLVNNAGYVYGKTFMELPDCEIEQTFKVNILSHYWITKSFLKDMIKNNHGHIVTIASVAGLLGIYKCTDYSATKFAAIGCHESLFTELKMHGYEGIHMTLVCPYLINTGMFNGVKPRLIPMLEPEYVAEEVIAGILANEKLIILPNILRYLLPFKGLLPMKISWALMYHILKGPQIMMTFKGRKSNNTYNDNNSTMNYEDIHVH</sequence>
<dbReference type="AlphaFoldDB" id="A0A158NT41"/>
<dbReference type="InterPro" id="IPR002347">
    <property type="entry name" value="SDR_fam"/>
</dbReference>
<dbReference type="FunCoup" id="A0A158NT41">
    <property type="interactions" value="100"/>
</dbReference>
<dbReference type="Proteomes" id="UP000005205">
    <property type="component" value="Unassembled WGS sequence"/>
</dbReference>
<reference evidence="3" key="1">
    <citation type="journal article" date="2011" name="PLoS Genet.">
        <title>The genome sequence of the leaf-cutter ant Atta cephalotes reveals insights into its obligate symbiotic lifestyle.</title>
        <authorList>
            <person name="Suen G."/>
            <person name="Teiling C."/>
            <person name="Li L."/>
            <person name="Holt C."/>
            <person name="Abouheif E."/>
            <person name="Bornberg-Bauer E."/>
            <person name="Bouffard P."/>
            <person name="Caldera E.J."/>
            <person name="Cash E."/>
            <person name="Cavanaugh A."/>
            <person name="Denas O."/>
            <person name="Elhaik E."/>
            <person name="Fave M.J."/>
            <person name="Gadau J."/>
            <person name="Gibson J.D."/>
            <person name="Graur D."/>
            <person name="Grubbs K.J."/>
            <person name="Hagen D.E."/>
            <person name="Harkins T.T."/>
            <person name="Helmkampf M."/>
            <person name="Hu H."/>
            <person name="Johnson B.R."/>
            <person name="Kim J."/>
            <person name="Marsh S.E."/>
            <person name="Moeller J.A."/>
            <person name="Munoz-Torres M.C."/>
            <person name="Murphy M.C."/>
            <person name="Naughton M.C."/>
            <person name="Nigam S."/>
            <person name="Overson R."/>
            <person name="Rajakumar R."/>
            <person name="Reese J.T."/>
            <person name="Scott J.J."/>
            <person name="Smith C.R."/>
            <person name="Tao S."/>
            <person name="Tsutsui N.D."/>
            <person name="Viljakainen L."/>
            <person name="Wissler L."/>
            <person name="Yandell M.D."/>
            <person name="Zimmer F."/>
            <person name="Taylor J."/>
            <person name="Slater S.C."/>
            <person name="Clifton S.W."/>
            <person name="Warren W.C."/>
            <person name="Elsik C.G."/>
            <person name="Smith C.D."/>
            <person name="Weinstock G.M."/>
            <person name="Gerardo N.M."/>
            <person name="Currie C.R."/>
        </authorList>
    </citation>
    <scope>NUCLEOTIDE SEQUENCE [LARGE SCALE GENOMIC DNA]</scope>
</reference>
<dbReference type="SUPFAM" id="SSF51735">
    <property type="entry name" value="NAD(P)-binding Rossmann-fold domains"/>
    <property type="match status" value="1"/>
</dbReference>
<name>A0A158NT41_ATTCE</name>
<dbReference type="eggNOG" id="KOG1201">
    <property type="taxonomic scope" value="Eukaryota"/>
</dbReference>
<accession>A0A158NT41</accession>
<dbReference type="OrthoDB" id="10253736at2759"/>
<evidence type="ECO:0000313" key="3">
    <source>
        <dbReference type="Proteomes" id="UP000005205"/>
    </source>
</evidence>
<evidence type="ECO:0000313" key="2">
    <source>
        <dbReference type="EnsemblMetazoa" id="XP_012060699.1"/>
    </source>
</evidence>
<dbReference type="InterPro" id="IPR036291">
    <property type="entry name" value="NAD(P)-bd_dom_sf"/>
</dbReference>